<gene>
    <name evidence="1" type="ORF">ESA94_14080</name>
</gene>
<reference evidence="1 2" key="1">
    <citation type="submission" date="2019-01" db="EMBL/GenBank/DDBJ databases">
        <title>Lacibacter sp. strain TTM-7.</title>
        <authorList>
            <person name="Chen W.-M."/>
        </authorList>
    </citation>
    <scope>NUCLEOTIDE SEQUENCE [LARGE SCALE GENOMIC DNA]</scope>
    <source>
        <strain evidence="1 2">TTM-7</strain>
    </source>
</reference>
<evidence type="ECO:0000313" key="1">
    <source>
        <dbReference type="EMBL" id="RXK59265.1"/>
    </source>
</evidence>
<comment type="caution">
    <text evidence="1">The sequence shown here is derived from an EMBL/GenBank/DDBJ whole genome shotgun (WGS) entry which is preliminary data.</text>
</comment>
<dbReference type="OrthoDB" id="848920at2"/>
<dbReference type="PROSITE" id="PS51257">
    <property type="entry name" value="PROKAR_LIPOPROTEIN"/>
    <property type="match status" value="1"/>
</dbReference>
<dbReference type="EMBL" id="SDHW01000004">
    <property type="protein sequence ID" value="RXK59265.1"/>
    <property type="molecule type" value="Genomic_DNA"/>
</dbReference>
<accession>A0A4Q1CGJ5</accession>
<dbReference type="Proteomes" id="UP000290204">
    <property type="component" value="Unassembled WGS sequence"/>
</dbReference>
<protein>
    <submittedName>
        <fullName evidence="1">Uncharacterized protein</fullName>
    </submittedName>
</protein>
<name>A0A4Q1CGJ5_9BACT</name>
<keyword evidence="2" id="KW-1185">Reference proteome</keyword>
<proteinExistence type="predicted"/>
<dbReference type="RefSeq" id="WP_129131569.1">
    <property type="nucleotide sequence ID" value="NZ_SDHW01000004.1"/>
</dbReference>
<dbReference type="AlphaFoldDB" id="A0A4Q1CGJ5"/>
<organism evidence="1 2">
    <name type="scientific">Lacibacter luteus</name>
    <dbReference type="NCBI Taxonomy" id="2508719"/>
    <lineage>
        <taxon>Bacteria</taxon>
        <taxon>Pseudomonadati</taxon>
        <taxon>Bacteroidota</taxon>
        <taxon>Chitinophagia</taxon>
        <taxon>Chitinophagales</taxon>
        <taxon>Chitinophagaceae</taxon>
        <taxon>Lacibacter</taxon>
    </lineage>
</organism>
<evidence type="ECO:0000313" key="2">
    <source>
        <dbReference type="Proteomes" id="UP000290204"/>
    </source>
</evidence>
<sequence>MRHFYLILYVTVALSSCAPFYSGQYLTSQQNTLSSIPLKPHDHEVDVFFGQEKPAKPYYKVKLVEVQDFSEQRADAMLKKLREKAKQEGVDALLINDIGGQTVTTTSLATNTVQIFQKLVAIGLKYKENIDYMSEILKEQVVRIWPDDNPDPKIFTMSYDFNGKNLSLKDSFTRRFFFRDIYLFEDHASVYTPQDDWEFRMDTLNNLFTKRVLVNGVPVLKSDFKLNGPDRGKAVVMIKKDNYYNLEKYELESSYNAAGLPVKKTLKKKKLGNLWTEETIYRTNGLPDKITRYKIVEGKEVLYFEIQNTYYSSDDLPATDN</sequence>